<feature type="region of interest" description="Disordered" evidence="8">
    <location>
        <begin position="207"/>
        <end position="240"/>
    </location>
</feature>
<dbReference type="InterPro" id="IPR001356">
    <property type="entry name" value="HD"/>
</dbReference>
<feature type="DNA-binding region" description="Homeobox" evidence="6">
    <location>
        <begin position="3"/>
        <end position="59"/>
    </location>
</feature>
<dbReference type="PRINTS" id="PR00031">
    <property type="entry name" value="HTHREPRESSR"/>
</dbReference>
<accession>A0A9D4SHN3</accession>
<evidence type="ECO:0000256" key="2">
    <source>
        <dbReference type="ARBA" id="ARBA00023125"/>
    </source>
</evidence>
<evidence type="ECO:0000256" key="1">
    <source>
        <dbReference type="ARBA" id="ARBA00004123"/>
    </source>
</evidence>
<protein>
    <submittedName>
        <fullName evidence="10">Homeobox protein dbx1-a-like</fullName>
    </submittedName>
</protein>
<feature type="region of interest" description="Disordered" evidence="8">
    <location>
        <begin position="58"/>
        <end position="90"/>
    </location>
</feature>
<reference evidence="10" key="1">
    <citation type="submission" date="2020-06" db="EMBL/GenBank/DDBJ databases">
        <authorList>
            <person name="Ji K."/>
            <person name="Li J."/>
        </authorList>
    </citation>
    <scope>NUCLEOTIDE SEQUENCE</scope>
    <source>
        <strain evidence="10">JKM2019</strain>
        <tissue evidence="10">Whole body</tissue>
    </source>
</reference>
<evidence type="ECO:0000256" key="4">
    <source>
        <dbReference type="ARBA" id="ARBA00023242"/>
    </source>
</evidence>
<dbReference type="GO" id="GO:0003677">
    <property type="term" value="F:DNA binding"/>
    <property type="evidence" value="ECO:0007669"/>
    <property type="project" value="UniProtKB-UniRule"/>
</dbReference>
<dbReference type="InterPro" id="IPR000047">
    <property type="entry name" value="HTH_motif"/>
</dbReference>
<dbReference type="InterPro" id="IPR017970">
    <property type="entry name" value="Homeobox_CS"/>
</dbReference>
<dbReference type="SUPFAM" id="SSF46689">
    <property type="entry name" value="Homeodomain-like"/>
    <property type="match status" value="1"/>
</dbReference>
<evidence type="ECO:0000256" key="7">
    <source>
        <dbReference type="RuleBase" id="RU000682"/>
    </source>
</evidence>
<evidence type="ECO:0000259" key="9">
    <source>
        <dbReference type="PROSITE" id="PS50071"/>
    </source>
</evidence>
<dbReference type="PANTHER" id="PTHR24331">
    <property type="entry name" value="DBX"/>
    <property type="match status" value="1"/>
</dbReference>
<dbReference type="PROSITE" id="PS00027">
    <property type="entry name" value="HOMEOBOX_1"/>
    <property type="match status" value="1"/>
</dbReference>
<comment type="caution">
    <text evidence="10">The sequence shown here is derived from an EMBL/GenBank/DDBJ whole genome shotgun (WGS) entry which is preliminary data.</text>
</comment>
<dbReference type="GO" id="GO:0000981">
    <property type="term" value="F:DNA-binding transcription factor activity, RNA polymerase II-specific"/>
    <property type="evidence" value="ECO:0007669"/>
    <property type="project" value="InterPro"/>
</dbReference>
<feature type="compositionally biased region" description="Low complexity" evidence="8">
    <location>
        <begin position="104"/>
        <end position="122"/>
    </location>
</feature>
<feature type="region of interest" description="Disordered" evidence="8">
    <location>
        <begin position="103"/>
        <end position="122"/>
    </location>
</feature>
<keyword evidence="2 6" id="KW-0238">DNA-binding</keyword>
<dbReference type="PRINTS" id="PR00024">
    <property type="entry name" value="HOMEOBOX"/>
</dbReference>
<feature type="compositionally biased region" description="Polar residues" evidence="8">
    <location>
        <begin position="207"/>
        <end position="218"/>
    </location>
</feature>
<feature type="compositionally biased region" description="Polar residues" evidence="8">
    <location>
        <begin position="66"/>
        <end position="82"/>
    </location>
</feature>
<comment type="subcellular location">
    <subcellularLocation>
        <location evidence="1 6 7">Nucleus</location>
    </subcellularLocation>
</comment>
<dbReference type="Gene3D" id="1.10.10.60">
    <property type="entry name" value="Homeodomain-like"/>
    <property type="match status" value="1"/>
</dbReference>
<dbReference type="SMART" id="SM00389">
    <property type="entry name" value="HOX"/>
    <property type="match status" value="1"/>
</dbReference>
<evidence type="ECO:0000256" key="3">
    <source>
        <dbReference type="ARBA" id="ARBA00023155"/>
    </source>
</evidence>
<dbReference type="InterPro" id="IPR051662">
    <property type="entry name" value="H2.0_Homeobox_NeuralPatt"/>
</dbReference>
<dbReference type="CDD" id="cd00086">
    <property type="entry name" value="homeodomain"/>
    <property type="match status" value="1"/>
</dbReference>
<keyword evidence="3 6" id="KW-0371">Homeobox</keyword>
<feature type="domain" description="Homeobox" evidence="9">
    <location>
        <begin position="1"/>
        <end position="58"/>
    </location>
</feature>
<feature type="region of interest" description="Disordered" evidence="8">
    <location>
        <begin position="129"/>
        <end position="162"/>
    </location>
</feature>
<organism evidence="10">
    <name type="scientific">Dermatophagoides farinae</name>
    <name type="common">American house dust mite</name>
    <dbReference type="NCBI Taxonomy" id="6954"/>
    <lineage>
        <taxon>Eukaryota</taxon>
        <taxon>Metazoa</taxon>
        <taxon>Ecdysozoa</taxon>
        <taxon>Arthropoda</taxon>
        <taxon>Chelicerata</taxon>
        <taxon>Arachnida</taxon>
        <taxon>Acari</taxon>
        <taxon>Acariformes</taxon>
        <taxon>Sarcoptiformes</taxon>
        <taxon>Astigmata</taxon>
        <taxon>Psoroptidia</taxon>
        <taxon>Analgoidea</taxon>
        <taxon>Pyroglyphidae</taxon>
        <taxon>Dermatophagoidinae</taxon>
        <taxon>Dermatophagoides</taxon>
    </lineage>
</organism>
<reference evidence="10" key="2">
    <citation type="journal article" date="2021" name="World Allergy Organ. J.">
        <title>Chromosome-level assembly of Dermatophagoides farinae genome and transcriptome reveals two novel allergens Der f 37 and Der f 39.</title>
        <authorList>
            <person name="Chen J."/>
            <person name="Cai Z."/>
            <person name="Fan D."/>
            <person name="Hu J."/>
            <person name="Hou Y."/>
            <person name="He Y."/>
            <person name="Zhang Z."/>
            <person name="Zhao Z."/>
            <person name="Gao P."/>
            <person name="Hu W."/>
            <person name="Sun J."/>
            <person name="Li J."/>
            <person name="Ji K."/>
        </authorList>
    </citation>
    <scope>NUCLEOTIDE SEQUENCE</scope>
    <source>
        <strain evidence="10">JKM2019</strain>
    </source>
</reference>
<proteinExistence type="inferred from homology"/>
<evidence type="ECO:0000256" key="6">
    <source>
        <dbReference type="PROSITE-ProRule" id="PRU00108"/>
    </source>
</evidence>
<dbReference type="AlphaFoldDB" id="A0A9D4SHN3"/>
<comment type="similarity">
    <text evidence="5">Belongs to the H2.0 homeobox family.</text>
</comment>
<feature type="compositionally biased region" description="Low complexity" evidence="8">
    <location>
        <begin position="132"/>
        <end position="162"/>
    </location>
</feature>
<keyword evidence="4 6" id="KW-0539">Nucleus</keyword>
<evidence type="ECO:0000313" key="10">
    <source>
        <dbReference type="EMBL" id="KAH7642262.1"/>
    </source>
</evidence>
<dbReference type="EMBL" id="SDOV01000004">
    <property type="protein sequence ID" value="KAH7642262.1"/>
    <property type="molecule type" value="Genomic_DNA"/>
</dbReference>
<dbReference type="PANTHER" id="PTHR24331:SF0">
    <property type="entry name" value="DBX"/>
    <property type="match status" value="1"/>
</dbReference>
<sequence length="240" mass="27264">MMRRAVFSDAQRQGLEKRFQMQKYISKPDRKKLAEKLGLKDSQVKIWFQNRRMKWRNSKERELLSNGGTREQTLPTKNNPNPDLSDPICTKSASSVYGRVGLYTNSNSSSSTSHTKSSKSTMISSAIHNGITNDKNSSSLKSSAFKSSSSSTSMTKTTVTNTNSFCDSINNNKKSHNLYYNIENYANNKPKLFSINNLNEHRKSHSMNIHHQTSSDNNKNIDDIRHTNSGFENQKKVEVE</sequence>
<dbReference type="InterPro" id="IPR020479">
    <property type="entry name" value="HD_metazoa"/>
</dbReference>
<gene>
    <name evidence="10" type="ORF">HUG17_5307</name>
</gene>
<dbReference type="Proteomes" id="UP000828236">
    <property type="component" value="Unassembled WGS sequence"/>
</dbReference>
<dbReference type="FunFam" id="1.10.10.60:FF:000769">
    <property type="match status" value="1"/>
</dbReference>
<dbReference type="GO" id="GO:0005634">
    <property type="term" value="C:nucleus"/>
    <property type="evidence" value="ECO:0007669"/>
    <property type="project" value="UniProtKB-SubCell"/>
</dbReference>
<name>A0A9D4SHN3_DERFA</name>
<dbReference type="InterPro" id="IPR009057">
    <property type="entry name" value="Homeodomain-like_sf"/>
</dbReference>
<dbReference type="PROSITE" id="PS50071">
    <property type="entry name" value="HOMEOBOX_2"/>
    <property type="match status" value="1"/>
</dbReference>
<evidence type="ECO:0000256" key="5">
    <source>
        <dbReference type="ARBA" id="ARBA00038504"/>
    </source>
</evidence>
<dbReference type="Pfam" id="PF00046">
    <property type="entry name" value="Homeodomain"/>
    <property type="match status" value="1"/>
</dbReference>
<evidence type="ECO:0000256" key="8">
    <source>
        <dbReference type="SAM" id="MobiDB-lite"/>
    </source>
</evidence>